<sequence>MVEQWFNSIAEAILCNHHLVVGSTSPSDGTKSESAYEVLELEFYLWMEGSHRDPFTHGSEEQRISGQWYFHRAPQFSMDSHRNMTSGTMYRSGSRKGLDLTIGRPLSENSSTITPLNDIPNPMSASEPDIRGGILLRSLRRVSDGKVICGPSLLVDEILQSSNSDSIPDLVTSKWNGDINAFRSEGGPTFLCFRPRFDQKRAQSPGALPPTVYSSPRIGLDLSHPGTTVSKDHPRLLFLSKRYRFFTHPELLEKGRPQTFIGILHFCLRNGHTLRATAGKNGGTIDSFFGKSGHNGKLRSEVMKIMCVKEATVEKYFTEYFAGLDKGVMKLYIGAAGKGASTSPATYLRMVGALERFLDNVVSS</sequence>
<dbReference type="HOGENOM" id="CLU_046231_1_0_1"/>
<proteinExistence type="predicted"/>
<evidence type="ECO:0000313" key="1">
    <source>
        <dbReference type="EMBL" id="KIL69050.1"/>
    </source>
</evidence>
<dbReference type="EMBL" id="KN818226">
    <property type="protein sequence ID" value="KIL69050.1"/>
    <property type="molecule type" value="Genomic_DNA"/>
</dbReference>
<accession>A0A0C2SZU9</accession>
<dbReference type="AlphaFoldDB" id="A0A0C2SZU9"/>
<reference evidence="1 2" key="1">
    <citation type="submission" date="2014-04" db="EMBL/GenBank/DDBJ databases">
        <title>Evolutionary Origins and Diversification of the Mycorrhizal Mutualists.</title>
        <authorList>
            <consortium name="DOE Joint Genome Institute"/>
            <consortium name="Mycorrhizal Genomics Consortium"/>
            <person name="Kohler A."/>
            <person name="Kuo A."/>
            <person name="Nagy L.G."/>
            <person name="Floudas D."/>
            <person name="Copeland A."/>
            <person name="Barry K.W."/>
            <person name="Cichocki N."/>
            <person name="Veneault-Fourrey C."/>
            <person name="LaButti K."/>
            <person name="Lindquist E.A."/>
            <person name="Lipzen A."/>
            <person name="Lundell T."/>
            <person name="Morin E."/>
            <person name="Murat C."/>
            <person name="Riley R."/>
            <person name="Ohm R."/>
            <person name="Sun H."/>
            <person name="Tunlid A."/>
            <person name="Henrissat B."/>
            <person name="Grigoriev I.V."/>
            <person name="Hibbett D.S."/>
            <person name="Martin F."/>
        </authorList>
    </citation>
    <scope>NUCLEOTIDE SEQUENCE [LARGE SCALE GENOMIC DNA]</scope>
    <source>
        <strain evidence="1 2">Koide BX008</strain>
    </source>
</reference>
<dbReference type="STRING" id="946122.A0A0C2SZU9"/>
<gene>
    <name evidence="1" type="ORF">M378DRAFT_69522</name>
</gene>
<dbReference type="InParanoid" id="A0A0C2SZU9"/>
<dbReference type="Proteomes" id="UP000054549">
    <property type="component" value="Unassembled WGS sequence"/>
</dbReference>
<organism evidence="1 2">
    <name type="scientific">Amanita muscaria (strain Koide BX008)</name>
    <dbReference type="NCBI Taxonomy" id="946122"/>
    <lineage>
        <taxon>Eukaryota</taxon>
        <taxon>Fungi</taxon>
        <taxon>Dikarya</taxon>
        <taxon>Basidiomycota</taxon>
        <taxon>Agaricomycotina</taxon>
        <taxon>Agaricomycetes</taxon>
        <taxon>Agaricomycetidae</taxon>
        <taxon>Agaricales</taxon>
        <taxon>Pluteineae</taxon>
        <taxon>Amanitaceae</taxon>
        <taxon>Amanita</taxon>
    </lineage>
</organism>
<keyword evidence="2" id="KW-1185">Reference proteome</keyword>
<dbReference type="OrthoDB" id="16851at2759"/>
<evidence type="ECO:0000313" key="2">
    <source>
        <dbReference type="Proteomes" id="UP000054549"/>
    </source>
</evidence>
<protein>
    <submittedName>
        <fullName evidence="1">Uncharacterized protein</fullName>
    </submittedName>
</protein>
<name>A0A0C2SZU9_AMAMK</name>